<accession>A0ABQ2EK14</accession>
<evidence type="ECO:0000313" key="2">
    <source>
        <dbReference type="EMBL" id="GGK14221.1"/>
    </source>
</evidence>
<sequence>MRHTADMRKPVQREDDGRGALLERRYWVEVQKPAMSAEDLMLDIQRNLPEYAPELLAGFEKTVGLEDALRRGDEYHIRILGPWNGEVRVVAVSDTSFELVTLEDHPEAGKIRFAITPHEHFEDAFHFEICSLARSRDGLVALSYDALGKRVQQTVWTTFCERVAQRSGGQKIGEVQVRTVSETDFEAEDGTGGTP</sequence>
<dbReference type="Pfam" id="PF09348">
    <property type="entry name" value="DUF1990"/>
    <property type="match status" value="1"/>
</dbReference>
<keyword evidence="3" id="KW-1185">Reference proteome</keyword>
<dbReference type="InterPro" id="IPR018960">
    <property type="entry name" value="DUF1990"/>
</dbReference>
<gene>
    <name evidence="2" type="ORF">GCM10008955_04530</name>
</gene>
<proteinExistence type="predicted"/>
<protein>
    <recommendedName>
        <fullName evidence="1">DUF1990 domain-containing protein</fullName>
    </recommendedName>
</protein>
<evidence type="ECO:0000313" key="3">
    <source>
        <dbReference type="Proteomes" id="UP000647587"/>
    </source>
</evidence>
<evidence type="ECO:0000259" key="1">
    <source>
        <dbReference type="Pfam" id="PF09348"/>
    </source>
</evidence>
<feature type="domain" description="DUF1990" evidence="1">
    <location>
        <begin position="66"/>
        <end position="155"/>
    </location>
</feature>
<dbReference type="EMBL" id="BMPP01000001">
    <property type="protein sequence ID" value="GGK14221.1"/>
    <property type="molecule type" value="Genomic_DNA"/>
</dbReference>
<comment type="caution">
    <text evidence="2">The sequence shown here is derived from an EMBL/GenBank/DDBJ whole genome shotgun (WGS) entry which is preliminary data.</text>
</comment>
<dbReference type="Proteomes" id="UP000647587">
    <property type="component" value="Unassembled WGS sequence"/>
</dbReference>
<organism evidence="2 3">
    <name type="scientific">Deinococcus malanensis</name>
    <dbReference type="NCBI Taxonomy" id="1706855"/>
    <lineage>
        <taxon>Bacteria</taxon>
        <taxon>Thermotogati</taxon>
        <taxon>Deinococcota</taxon>
        <taxon>Deinococci</taxon>
        <taxon>Deinococcales</taxon>
        <taxon>Deinococcaceae</taxon>
        <taxon>Deinococcus</taxon>
    </lineage>
</organism>
<name>A0ABQ2EK14_9DEIO</name>
<reference evidence="3" key="1">
    <citation type="journal article" date="2019" name="Int. J. Syst. Evol. Microbiol.">
        <title>The Global Catalogue of Microorganisms (GCM) 10K type strain sequencing project: providing services to taxonomists for standard genome sequencing and annotation.</title>
        <authorList>
            <consortium name="The Broad Institute Genomics Platform"/>
            <consortium name="The Broad Institute Genome Sequencing Center for Infectious Disease"/>
            <person name="Wu L."/>
            <person name="Ma J."/>
        </authorList>
    </citation>
    <scope>NUCLEOTIDE SEQUENCE [LARGE SCALE GENOMIC DNA]</scope>
    <source>
        <strain evidence="3">JCM 30331</strain>
    </source>
</reference>